<feature type="compositionally biased region" description="Low complexity" evidence="1">
    <location>
        <begin position="556"/>
        <end position="565"/>
    </location>
</feature>
<proteinExistence type="predicted"/>
<feature type="compositionally biased region" description="Basic and acidic residues" evidence="1">
    <location>
        <begin position="579"/>
        <end position="589"/>
    </location>
</feature>
<dbReference type="KEGG" id="hazt:108677869"/>
<gene>
    <name evidence="3" type="primary">LOC108677869</name>
</gene>
<feature type="region of interest" description="Disordered" evidence="1">
    <location>
        <begin position="780"/>
        <end position="846"/>
    </location>
</feature>
<feature type="region of interest" description="Disordered" evidence="1">
    <location>
        <begin position="364"/>
        <end position="435"/>
    </location>
</feature>
<feature type="compositionally biased region" description="Low complexity" evidence="1">
    <location>
        <begin position="734"/>
        <end position="749"/>
    </location>
</feature>
<feature type="region of interest" description="Disordered" evidence="1">
    <location>
        <begin position="531"/>
        <end position="589"/>
    </location>
</feature>
<accession>A0A8B7P713</accession>
<feature type="region of interest" description="Disordered" evidence="1">
    <location>
        <begin position="185"/>
        <end position="209"/>
    </location>
</feature>
<feature type="compositionally biased region" description="Basic and acidic residues" evidence="1">
    <location>
        <begin position="96"/>
        <end position="108"/>
    </location>
</feature>
<evidence type="ECO:0000313" key="3">
    <source>
        <dbReference type="RefSeq" id="XP_018021662.1"/>
    </source>
</evidence>
<feature type="region of interest" description="Disordered" evidence="1">
    <location>
        <begin position="274"/>
        <end position="352"/>
    </location>
</feature>
<protein>
    <submittedName>
        <fullName evidence="3">Intracellular protein transport protein USO1-like</fullName>
    </submittedName>
</protein>
<feature type="compositionally biased region" description="Basic residues" evidence="1">
    <location>
        <begin position="812"/>
        <end position="828"/>
    </location>
</feature>
<sequence>MESEMEKDSLSPKSNEALPADASQGKEAIVDLSSAARETDAGSLPPETSIASPEVLGQKDVYKITGENRKTPSPVILSPKDQSENTEASSVTPGQGEKRDDDEGKEENIIGDNTVTSTAKKDVGKVFMVNGDAERAKDAAIITTSGASGVATDDELLSVENNIACASKNLSDKDDDDVVLIVEKIEPEEKTSGDDDRKNVSSPSAEEKMEKLAMDVEKYIVASMDDLIEPAVKKEIADPARSGAQDGGYGAIIKDDGEVVENFTIGARPYSCGESVAARESSEQESHQAGNSKKEKEELCDNIIDSMQINGSPGVEAEIAEITGGRIIGSTEQSDQPEQSEPDLDEGVTQIVKNTERIKDAVEKNLLNGDKAEIGNIVIDDNDSTEKSKDASQNLSEDAKSHDEVVGSVDQGISQEVDSQKEGSGQLTGTDEDVSLLQKEEIKTEIEIHSSVITSEVSVTSSLVEEMKVSEEVDADCNGTTVTVQREMIEQVESSSCVTKETTQAALVATSEDVGAETDDLVCETAKQETMMETVGEKTEENVSAAEPVADETSSELEASSLAKKTNASEDTNESVEIETCKQDDISENDEIIKETKEIVSDVQNVKVEMNKQSEKSDSVSIVEETETIECDVQRIEEKISQKFEKSENVSIVEETKEIGSEVHRVEMEMSEQSEKYESALIVEKTQEVDGDIQRVEVESKQSLESESLSVMTVKKCEYGSSTKESKEVETNEETSAIETSVTEISSSEVVEHHYEESQALVLTETRNSSDTNAVAAIGEQTQQAVKTADSEEASDSTKKKIATAPRSGGRVSRRRSPTKPSSSRRRISRPEEGHDSGVDETTQSQ</sequence>
<dbReference type="OMA" id="HRVEMEM"/>
<reference evidence="3" key="1">
    <citation type="submission" date="2025-08" db="UniProtKB">
        <authorList>
            <consortium name="RefSeq"/>
        </authorList>
    </citation>
    <scope>IDENTIFICATION</scope>
    <source>
        <tissue evidence="3">Whole organism</tissue>
    </source>
</reference>
<feature type="compositionally biased region" description="Basic and acidic residues" evidence="1">
    <location>
        <begin position="280"/>
        <end position="299"/>
    </location>
</feature>
<dbReference type="GeneID" id="108677869"/>
<feature type="compositionally biased region" description="Polar residues" evidence="1">
    <location>
        <begin position="411"/>
        <end position="429"/>
    </location>
</feature>
<dbReference type="RefSeq" id="XP_018021662.1">
    <property type="nucleotide sequence ID" value="XM_018166173.2"/>
</dbReference>
<evidence type="ECO:0000313" key="2">
    <source>
        <dbReference type="Proteomes" id="UP000694843"/>
    </source>
</evidence>
<keyword evidence="2" id="KW-1185">Reference proteome</keyword>
<feature type="compositionally biased region" description="Basic and acidic residues" evidence="1">
    <location>
        <begin position="829"/>
        <end position="838"/>
    </location>
</feature>
<organism evidence="2 3">
    <name type="scientific">Hyalella azteca</name>
    <name type="common">Amphipod</name>
    <dbReference type="NCBI Taxonomy" id="294128"/>
    <lineage>
        <taxon>Eukaryota</taxon>
        <taxon>Metazoa</taxon>
        <taxon>Ecdysozoa</taxon>
        <taxon>Arthropoda</taxon>
        <taxon>Crustacea</taxon>
        <taxon>Multicrustacea</taxon>
        <taxon>Malacostraca</taxon>
        <taxon>Eumalacostraca</taxon>
        <taxon>Peracarida</taxon>
        <taxon>Amphipoda</taxon>
        <taxon>Senticaudata</taxon>
        <taxon>Talitrida</taxon>
        <taxon>Talitroidea</taxon>
        <taxon>Hyalellidae</taxon>
        <taxon>Hyalella</taxon>
    </lineage>
</organism>
<feature type="region of interest" description="Disordered" evidence="1">
    <location>
        <begin position="719"/>
        <end position="757"/>
    </location>
</feature>
<feature type="non-terminal residue" evidence="3">
    <location>
        <position position="846"/>
    </location>
</feature>
<dbReference type="Proteomes" id="UP000694843">
    <property type="component" value="Unplaced"/>
</dbReference>
<feature type="region of interest" description="Disordered" evidence="1">
    <location>
        <begin position="1"/>
        <end position="116"/>
    </location>
</feature>
<dbReference type="AlphaFoldDB" id="A0A8B7P713"/>
<feature type="compositionally biased region" description="Basic and acidic residues" evidence="1">
    <location>
        <begin position="60"/>
        <end position="70"/>
    </location>
</feature>
<name>A0A8B7P713_HYAAZ</name>
<evidence type="ECO:0000256" key="1">
    <source>
        <dbReference type="SAM" id="MobiDB-lite"/>
    </source>
</evidence>
<feature type="compositionally biased region" description="Basic and acidic residues" evidence="1">
    <location>
        <begin position="1"/>
        <end position="10"/>
    </location>
</feature>